<protein>
    <recommendedName>
        <fullName evidence="5">Esterase</fullName>
    </recommendedName>
</protein>
<dbReference type="OrthoDB" id="3298555at2"/>
<dbReference type="RefSeq" id="WP_091194380.1">
    <property type="nucleotide sequence ID" value="NZ_LT594324.1"/>
</dbReference>
<dbReference type="EMBL" id="LT594324">
    <property type="protein sequence ID" value="SBT45334.1"/>
    <property type="molecule type" value="Genomic_DNA"/>
</dbReference>
<dbReference type="Proteomes" id="UP000198765">
    <property type="component" value="Chromosome I"/>
</dbReference>
<evidence type="ECO:0000313" key="3">
    <source>
        <dbReference type="EMBL" id="SBT45334.1"/>
    </source>
</evidence>
<sequence>MSLTGLPLLLLVAATTVAAAVTTARTWRRHRRWSHLTRAAAVLLTETLALLTAGLAVNRTAAFYPTWADLLPADTVHRDTGPARPGHLDHFITSRAGRAPTAPITFTWHPPRWTSWPLTAAPTVVVPADYPQHPTWRYPVIVLTDPANPTQENTAAHTAENHAGPAVLVFTHLRPAATPDILTDAIPTSLTHDLRVTTHTWALVAGGQLTPLAQAAVRAAPTRYPTLALIDDTPDQHPNPAPTDLPPTETVAVAGVPTPPGAPATHLDAPPDDRLTAALTWACQQTPPPLSAPAPLIPPPTRHTHHGPRHTTTGG</sequence>
<dbReference type="PATRIC" id="fig|299146.4.peg.2389"/>
<proteinExistence type="predicted"/>
<evidence type="ECO:0000256" key="2">
    <source>
        <dbReference type="SAM" id="SignalP"/>
    </source>
</evidence>
<accession>A0A1A8ZN66</accession>
<keyword evidence="2" id="KW-0732">Signal</keyword>
<name>A0A1A8ZN66_9ACTN</name>
<gene>
    <name evidence="3" type="ORF">GA0070621_2312</name>
</gene>
<organism evidence="3 4">
    <name type="scientific">Micromonospora narathiwatensis</name>
    <dbReference type="NCBI Taxonomy" id="299146"/>
    <lineage>
        <taxon>Bacteria</taxon>
        <taxon>Bacillati</taxon>
        <taxon>Actinomycetota</taxon>
        <taxon>Actinomycetes</taxon>
        <taxon>Micromonosporales</taxon>
        <taxon>Micromonosporaceae</taxon>
        <taxon>Micromonospora</taxon>
    </lineage>
</organism>
<feature type="chain" id="PRO_5008382831" description="Esterase" evidence="2">
    <location>
        <begin position="20"/>
        <end position="315"/>
    </location>
</feature>
<reference evidence="3 4" key="1">
    <citation type="submission" date="2016-06" db="EMBL/GenBank/DDBJ databases">
        <authorList>
            <person name="Kjaerup R.B."/>
            <person name="Dalgaard T.S."/>
            <person name="Juul-Madsen H.R."/>
        </authorList>
    </citation>
    <scope>NUCLEOTIDE SEQUENCE [LARGE SCALE GENOMIC DNA]</scope>
    <source>
        <strain evidence="3 4">DSM 45248</strain>
    </source>
</reference>
<keyword evidence="4" id="KW-1185">Reference proteome</keyword>
<evidence type="ECO:0000313" key="4">
    <source>
        <dbReference type="Proteomes" id="UP000198765"/>
    </source>
</evidence>
<evidence type="ECO:0000256" key="1">
    <source>
        <dbReference type="SAM" id="MobiDB-lite"/>
    </source>
</evidence>
<evidence type="ECO:0008006" key="5">
    <source>
        <dbReference type="Google" id="ProtNLM"/>
    </source>
</evidence>
<feature type="signal peptide" evidence="2">
    <location>
        <begin position="1"/>
        <end position="19"/>
    </location>
</feature>
<dbReference type="AlphaFoldDB" id="A0A1A8ZN66"/>
<feature type="region of interest" description="Disordered" evidence="1">
    <location>
        <begin position="286"/>
        <end position="315"/>
    </location>
</feature>
<feature type="compositionally biased region" description="Pro residues" evidence="1">
    <location>
        <begin position="286"/>
        <end position="301"/>
    </location>
</feature>